<dbReference type="RefSeq" id="WP_008518749.1">
    <property type="nucleotide sequence ID" value="NZ_ACJM01000021.1"/>
</dbReference>
<keyword evidence="5 6" id="KW-0472">Membrane</keyword>
<evidence type="ECO:0000256" key="2">
    <source>
        <dbReference type="ARBA" id="ARBA00022692"/>
    </source>
</evidence>
<evidence type="ECO:0000256" key="3">
    <source>
        <dbReference type="ARBA" id="ARBA00022960"/>
    </source>
</evidence>
<dbReference type="Pfam" id="PF01098">
    <property type="entry name" value="FTSW_RODA_SPOVE"/>
    <property type="match status" value="1"/>
</dbReference>
<dbReference type="STRING" id="555088.DealDRAFT_2901"/>
<feature type="transmembrane region" description="Helical" evidence="6">
    <location>
        <begin position="193"/>
        <end position="212"/>
    </location>
</feature>
<feature type="transmembrane region" description="Helical" evidence="6">
    <location>
        <begin position="144"/>
        <end position="163"/>
    </location>
</feature>
<dbReference type="GO" id="GO:0051301">
    <property type="term" value="P:cell division"/>
    <property type="evidence" value="ECO:0007669"/>
    <property type="project" value="InterPro"/>
</dbReference>
<dbReference type="Proteomes" id="UP000006443">
    <property type="component" value="Unassembled WGS sequence"/>
</dbReference>
<feature type="transmembrane region" description="Helical" evidence="6">
    <location>
        <begin position="401"/>
        <end position="425"/>
    </location>
</feature>
<dbReference type="GO" id="GO:0015648">
    <property type="term" value="F:lipid-linked peptidoglycan transporter activity"/>
    <property type="evidence" value="ECO:0007669"/>
    <property type="project" value="TreeGrafter"/>
</dbReference>
<accession>C0GK92</accession>
<reference evidence="7 8" key="1">
    <citation type="submission" date="2009-02" db="EMBL/GenBank/DDBJ databases">
        <title>Sequencing of the draft genome and assembly of Dethiobacter alkaliphilus AHT 1.</title>
        <authorList>
            <consortium name="US DOE Joint Genome Institute (JGI-PGF)"/>
            <person name="Lucas S."/>
            <person name="Copeland A."/>
            <person name="Lapidus A."/>
            <person name="Glavina del Rio T."/>
            <person name="Dalin E."/>
            <person name="Tice H."/>
            <person name="Bruce D."/>
            <person name="Goodwin L."/>
            <person name="Pitluck S."/>
            <person name="Larimer F."/>
            <person name="Land M.L."/>
            <person name="Hauser L."/>
            <person name="Muyzer G."/>
        </authorList>
    </citation>
    <scope>NUCLEOTIDE SEQUENCE [LARGE SCALE GENOMIC DNA]</scope>
    <source>
        <strain evidence="7 8">AHT 1</strain>
    </source>
</reference>
<keyword evidence="2 6" id="KW-0812">Transmembrane</keyword>
<name>C0GK92_DETAL</name>
<evidence type="ECO:0000313" key="7">
    <source>
        <dbReference type="EMBL" id="EEG76275.1"/>
    </source>
</evidence>
<comment type="subcellular location">
    <subcellularLocation>
        <location evidence="1">Membrane</location>
        <topology evidence="1">Multi-pass membrane protein</topology>
    </subcellularLocation>
</comment>
<dbReference type="GO" id="GO:0008360">
    <property type="term" value="P:regulation of cell shape"/>
    <property type="evidence" value="ECO:0007669"/>
    <property type="project" value="UniProtKB-KW"/>
</dbReference>
<feature type="transmembrane region" description="Helical" evidence="6">
    <location>
        <begin position="371"/>
        <end position="389"/>
    </location>
</feature>
<proteinExistence type="predicted"/>
<feature type="transmembrane region" description="Helical" evidence="6">
    <location>
        <begin position="81"/>
        <end position="101"/>
    </location>
</feature>
<keyword evidence="3" id="KW-0133">Cell shape</keyword>
<dbReference type="PANTHER" id="PTHR30474">
    <property type="entry name" value="CELL CYCLE PROTEIN"/>
    <property type="match status" value="1"/>
</dbReference>
<evidence type="ECO:0000313" key="8">
    <source>
        <dbReference type="Proteomes" id="UP000006443"/>
    </source>
</evidence>
<feature type="transmembrane region" description="Helical" evidence="6">
    <location>
        <begin position="338"/>
        <end position="359"/>
    </location>
</feature>
<evidence type="ECO:0000256" key="6">
    <source>
        <dbReference type="SAM" id="Phobius"/>
    </source>
</evidence>
<sequence length="441" mass="48329">MSLTNKQIQGFVDKVCAELRFKSIHQEVAKELVDHIEDQKKQFMNQGLDEESAILKSVEEMGDPVAVGRQLNKVHRPRTEWSILAVISLLIVMGGAVQLFISREAANGAQMFSQFLLYLPMGLAAFAGAYFFDYTILGRYAKHVCSALVGITVIGLILVQTQPGGSIRYLYYFSLLFIPVFAGLVTSLQGRGYTGIIISGFVYGGAALITVLEPSITGLFLLTVCCLVILTVAVQKEWFGNVKKFGLALIYMPVIAFILSIPVLTSPYRLRRFQTMTNPEADPLGSGWLTLQIRRLMESSQFWGEATILDSELSGTAINQLLPGWSTDFLLTYLIARLGYIAGLVIAFLMLILIVRMFVAVSKQKNRHGYLISLGASLALTGQIALYFLSNTGVVPIGVTLPFISYGAGGFIVNMVLAGLVLSVYRRTDLVPKESIGGLKP</sequence>
<dbReference type="PANTHER" id="PTHR30474:SF1">
    <property type="entry name" value="PEPTIDOGLYCAN GLYCOSYLTRANSFERASE MRDB"/>
    <property type="match status" value="1"/>
</dbReference>
<evidence type="ECO:0000256" key="5">
    <source>
        <dbReference type="ARBA" id="ARBA00023136"/>
    </source>
</evidence>
<dbReference type="NCBIfam" id="NF038403">
    <property type="entry name" value="perm_prefix_1"/>
    <property type="match status" value="1"/>
</dbReference>
<dbReference type="AlphaFoldDB" id="C0GK92"/>
<dbReference type="GO" id="GO:0032153">
    <property type="term" value="C:cell division site"/>
    <property type="evidence" value="ECO:0007669"/>
    <property type="project" value="TreeGrafter"/>
</dbReference>
<evidence type="ECO:0000256" key="4">
    <source>
        <dbReference type="ARBA" id="ARBA00022989"/>
    </source>
</evidence>
<comment type="caution">
    <text evidence="7">The sequence shown here is derived from an EMBL/GenBank/DDBJ whole genome shotgun (WGS) entry which is preliminary data.</text>
</comment>
<dbReference type="InterPro" id="IPR047928">
    <property type="entry name" value="Perm_prefix_1"/>
</dbReference>
<evidence type="ECO:0000256" key="1">
    <source>
        <dbReference type="ARBA" id="ARBA00004141"/>
    </source>
</evidence>
<dbReference type="GO" id="GO:0005886">
    <property type="term" value="C:plasma membrane"/>
    <property type="evidence" value="ECO:0007669"/>
    <property type="project" value="TreeGrafter"/>
</dbReference>
<gene>
    <name evidence="7" type="ORF">DealDRAFT_2901</name>
</gene>
<feature type="transmembrane region" description="Helical" evidence="6">
    <location>
        <begin position="113"/>
        <end position="132"/>
    </location>
</feature>
<organism evidence="7 8">
    <name type="scientific">Dethiobacter alkaliphilus AHT 1</name>
    <dbReference type="NCBI Taxonomy" id="555088"/>
    <lineage>
        <taxon>Bacteria</taxon>
        <taxon>Bacillati</taxon>
        <taxon>Bacillota</taxon>
        <taxon>Dethiobacteria</taxon>
        <taxon>Dethiobacterales</taxon>
        <taxon>Dethiobacteraceae</taxon>
        <taxon>Dethiobacter</taxon>
    </lineage>
</organism>
<protein>
    <submittedName>
        <fullName evidence="7">Cell cycle protein</fullName>
    </submittedName>
</protein>
<dbReference type="InterPro" id="IPR001182">
    <property type="entry name" value="FtsW/RodA"/>
</dbReference>
<keyword evidence="8" id="KW-1185">Reference proteome</keyword>
<dbReference type="EMBL" id="ACJM01000021">
    <property type="protein sequence ID" value="EEG76275.1"/>
    <property type="molecule type" value="Genomic_DNA"/>
</dbReference>
<dbReference type="OrthoDB" id="9802195at2"/>
<dbReference type="eggNOG" id="COG0772">
    <property type="taxonomic scope" value="Bacteria"/>
</dbReference>
<feature type="transmembrane region" description="Helical" evidence="6">
    <location>
        <begin position="218"/>
        <end position="234"/>
    </location>
</feature>
<feature type="transmembrane region" description="Helical" evidence="6">
    <location>
        <begin position="169"/>
        <end position="186"/>
    </location>
</feature>
<feature type="transmembrane region" description="Helical" evidence="6">
    <location>
        <begin position="246"/>
        <end position="264"/>
    </location>
</feature>
<keyword evidence="4 6" id="KW-1133">Transmembrane helix</keyword>